<dbReference type="NCBIfam" id="TIGR00797">
    <property type="entry name" value="matE"/>
    <property type="match status" value="1"/>
</dbReference>
<dbReference type="GO" id="GO:0015297">
    <property type="term" value="F:antiporter activity"/>
    <property type="evidence" value="ECO:0007669"/>
    <property type="project" value="InterPro"/>
</dbReference>
<dbReference type="RefSeq" id="WP_177717775.1">
    <property type="nucleotide sequence ID" value="NZ_JACRSQ010000016.1"/>
</dbReference>
<keyword evidence="3" id="KW-1003">Cell membrane</keyword>
<keyword evidence="5 7" id="KW-1133">Transmembrane helix</keyword>
<reference evidence="8" key="1">
    <citation type="submission" date="2020-08" db="EMBL/GenBank/DDBJ databases">
        <title>Genome public.</title>
        <authorList>
            <person name="Liu C."/>
            <person name="Sun Q."/>
        </authorList>
    </citation>
    <scope>NUCLEOTIDE SEQUENCE</scope>
    <source>
        <strain evidence="8">NSJ-32</strain>
    </source>
</reference>
<organism evidence="8 9">
    <name type="scientific">Bianquea renquensis</name>
    <dbReference type="NCBI Taxonomy" id="2763661"/>
    <lineage>
        <taxon>Bacteria</taxon>
        <taxon>Bacillati</taxon>
        <taxon>Bacillota</taxon>
        <taxon>Clostridia</taxon>
        <taxon>Eubacteriales</taxon>
        <taxon>Bianqueaceae</taxon>
        <taxon>Bianquea</taxon>
    </lineage>
</organism>
<comment type="caution">
    <text evidence="8">The sequence shown here is derived from an EMBL/GenBank/DDBJ whole genome shotgun (WGS) entry which is preliminary data.</text>
</comment>
<feature type="transmembrane region" description="Helical" evidence="7">
    <location>
        <begin position="277"/>
        <end position="295"/>
    </location>
</feature>
<name>A0A926DVL6_9FIRM</name>
<evidence type="ECO:0000256" key="3">
    <source>
        <dbReference type="ARBA" id="ARBA00022475"/>
    </source>
</evidence>
<feature type="transmembrane region" description="Helical" evidence="7">
    <location>
        <begin position="234"/>
        <end position="257"/>
    </location>
</feature>
<dbReference type="PIRSF" id="PIRSF006603">
    <property type="entry name" value="DinF"/>
    <property type="match status" value="1"/>
</dbReference>
<feature type="transmembrane region" description="Helical" evidence="7">
    <location>
        <begin position="51"/>
        <end position="75"/>
    </location>
</feature>
<dbReference type="PANTHER" id="PTHR43549">
    <property type="entry name" value="MULTIDRUG RESISTANCE PROTEIN YPNP-RELATED"/>
    <property type="match status" value="1"/>
</dbReference>
<evidence type="ECO:0000313" key="9">
    <source>
        <dbReference type="Proteomes" id="UP000657006"/>
    </source>
</evidence>
<evidence type="ECO:0000256" key="4">
    <source>
        <dbReference type="ARBA" id="ARBA00022692"/>
    </source>
</evidence>
<feature type="transmembrane region" description="Helical" evidence="7">
    <location>
        <begin position="165"/>
        <end position="186"/>
    </location>
</feature>
<sequence length="448" mass="48071">MAQDMTAGRPARLLLTFSLPILLGNIFQQLYNMVDSVVVGRGVGVDALSAVGASGVVYYVILGFGMGMAEGFAILPAQQYGARDYEKLRKLIGTGALLTAITALFMTAGGCFFSKPLLRVMHTPQELLEEANLYMQILSAGIGITLFYNFFAAILRAIGDSRTPLLAMIAASVINVVLDILFVIVFRMGVSGAAVATLIAQGFSLFCCLAAIYKIPFLRFNRGDWKVEGDRIWALLRLGIPMALQNIIINIGAMILQYVVNLYGSLYIAAYTTGNKILNIIAQPPICLGAAMTSYTGQNMGAQRLDRVRLGLRHCFWMTMGICALIMVIVFLGADGILSLLLPPGETAVIAIGADYVRIITVALPFLGLITTYRSALQGMGNTVLPMAASGVELLLRVSLPFVLPAALGFSMIGIAEASAWIGGALLLVVSYYGSMRKIQRIARKPSA</sequence>
<keyword evidence="9" id="KW-1185">Reference proteome</keyword>
<dbReference type="InterPro" id="IPR002528">
    <property type="entry name" value="MATE_fam"/>
</dbReference>
<evidence type="ECO:0000313" key="8">
    <source>
        <dbReference type="EMBL" id="MBC8544065.1"/>
    </source>
</evidence>
<dbReference type="GO" id="GO:0042910">
    <property type="term" value="F:xenobiotic transmembrane transporter activity"/>
    <property type="evidence" value="ECO:0007669"/>
    <property type="project" value="InterPro"/>
</dbReference>
<dbReference type="GO" id="GO:0005886">
    <property type="term" value="C:plasma membrane"/>
    <property type="evidence" value="ECO:0007669"/>
    <property type="project" value="UniProtKB-SubCell"/>
</dbReference>
<feature type="transmembrane region" description="Helical" evidence="7">
    <location>
        <begin position="96"/>
        <end position="117"/>
    </location>
</feature>
<feature type="transmembrane region" description="Helical" evidence="7">
    <location>
        <begin position="12"/>
        <end position="31"/>
    </location>
</feature>
<dbReference type="AlphaFoldDB" id="A0A926DVL6"/>
<evidence type="ECO:0000256" key="1">
    <source>
        <dbReference type="ARBA" id="ARBA00004651"/>
    </source>
</evidence>
<keyword evidence="6 7" id="KW-0472">Membrane</keyword>
<keyword evidence="2" id="KW-0813">Transport</keyword>
<evidence type="ECO:0000256" key="5">
    <source>
        <dbReference type="ARBA" id="ARBA00022989"/>
    </source>
</evidence>
<feature type="transmembrane region" description="Helical" evidence="7">
    <location>
        <begin position="137"/>
        <end position="158"/>
    </location>
</feature>
<feature type="transmembrane region" description="Helical" evidence="7">
    <location>
        <begin position="316"/>
        <end position="342"/>
    </location>
</feature>
<gene>
    <name evidence="8" type="ORF">H8730_10950</name>
</gene>
<keyword evidence="4 7" id="KW-0812">Transmembrane</keyword>
<evidence type="ECO:0000256" key="7">
    <source>
        <dbReference type="SAM" id="Phobius"/>
    </source>
</evidence>
<proteinExistence type="predicted"/>
<dbReference type="InterPro" id="IPR052031">
    <property type="entry name" value="Membrane_Transporter-Flippase"/>
</dbReference>
<feature type="transmembrane region" description="Helical" evidence="7">
    <location>
        <begin position="418"/>
        <end position="435"/>
    </location>
</feature>
<feature type="transmembrane region" description="Helical" evidence="7">
    <location>
        <begin position="192"/>
        <end position="213"/>
    </location>
</feature>
<dbReference type="Proteomes" id="UP000657006">
    <property type="component" value="Unassembled WGS sequence"/>
</dbReference>
<comment type="subcellular location">
    <subcellularLocation>
        <location evidence="1">Cell membrane</location>
        <topology evidence="1">Multi-pass membrane protein</topology>
    </subcellularLocation>
</comment>
<evidence type="ECO:0000256" key="6">
    <source>
        <dbReference type="ARBA" id="ARBA00023136"/>
    </source>
</evidence>
<dbReference type="PANTHER" id="PTHR43549:SF3">
    <property type="entry name" value="MULTIDRUG RESISTANCE PROTEIN YPNP-RELATED"/>
    <property type="match status" value="1"/>
</dbReference>
<dbReference type="EMBL" id="JACRSQ010000016">
    <property type="protein sequence ID" value="MBC8544065.1"/>
    <property type="molecule type" value="Genomic_DNA"/>
</dbReference>
<dbReference type="InterPro" id="IPR048279">
    <property type="entry name" value="MdtK-like"/>
</dbReference>
<protein>
    <submittedName>
        <fullName evidence="8">MATE family efflux transporter</fullName>
    </submittedName>
</protein>
<dbReference type="Pfam" id="PF01554">
    <property type="entry name" value="MatE"/>
    <property type="match status" value="2"/>
</dbReference>
<evidence type="ECO:0000256" key="2">
    <source>
        <dbReference type="ARBA" id="ARBA00022448"/>
    </source>
</evidence>
<dbReference type="CDD" id="cd13138">
    <property type="entry name" value="MATE_yoeA_like"/>
    <property type="match status" value="1"/>
</dbReference>
<feature type="transmembrane region" description="Helical" evidence="7">
    <location>
        <begin position="348"/>
        <end position="373"/>
    </location>
</feature>
<accession>A0A926DVL6</accession>